<sequence>MTTQDVVGHLITQCPTFNSTRDAHHRLSGNECDSKYIPAVAEEVTEEQWEEFMTTAAQTIKPLAIMALKHTRWK</sequence>
<protein>
    <submittedName>
        <fullName evidence="1">Hypp2185 protein</fullName>
    </submittedName>
</protein>
<gene>
    <name evidence="1" type="primary">Hypp2185</name>
    <name evidence="1" type="ORF">BLAG_LOCUS16541</name>
</gene>
<reference evidence="1" key="1">
    <citation type="submission" date="2022-01" db="EMBL/GenBank/DDBJ databases">
        <authorList>
            <person name="Braso-Vives M."/>
        </authorList>
    </citation>
    <scope>NUCLEOTIDE SEQUENCE</scope>
</reference>
<evidence type="ECO:0000313" key="1">
    <source>
        <dbReference type="EMBL" id="CAH1259168.1"/>
    </source>
</evidence>
<dbReference type="EMBL" id="OV696688">
    <property type="protein sequence ID" value="CAH1259168.1"/>
    <property type="molecule type" value="Genomic_DNA"/>
</dbReference>
<dbReference type="AlphaFoldDB" id="A0A8J9ZQQ5"/>
<proteinExistence type="predicted"/>
<organism evidence="1 2">
    <name type="scientific">Branchiostoma lanceolatum</name>
    <name type="common">Common lancelet</name>
    <name type="synonym">Amphioxus lanceolatum</name>
    <dbReference type="NCBI Taxonomy" id="7740"/>
    <lineage>
        <taxon>Eukaryota</taxon>
        <taxon>Metazoa</taxon>
        <taxon>Chordata</taxon>
        <taxon>Cephalochordata</taxon>
        <taxon>Leptocardii</taxon>
        <taxon>Amphioxiformes</taxon>
        <taxon>Branchiostomatidae</taxon>
        <taxon>Branchiostoma</taxon>
    </lineage>
</organism>
<accession>A0A8J9ZQQ5</accession>
<dbReference type="Proteomes" id="UP000838412">
    <property type="component" value="Chromosome 3"/>
</dbReference>
<name>A0A8J9ZQQ5_BRALA</name>
<keyword evidence="2" id="KW-1185">Reference proteome</keyword>
<evidence type="ECO:0000313" key="2">
    <source>
        <dbReference type="Proteomes" id="UP000838412"/>
    </source>
</evidence>